<dbReference type="PANTHER" id="PTHR43798">
    <property type="entry name" value="MONOACYLGLYCEROL LIPASE"/>
    <property type="match status" value="1"/>
</dbReference>
<accession>A0A0G3FL29</accession>
<proteinExistence type="predicted"/>
<dbReference type="InterPro" id="IPR029058">
    <property type="entry name" value="AB_hydrolase_fold"/>
</dbReference>
<dbReference type="SUPFAM" id="SSF53474">
    <property type="entry name" value="alpha/beta-Hydrolases"/>
    <property type="match status" value="1"/>
</dbReference>
<dbReference type="PRINTS" id="PR00111">
    <property type="entry name" value="ABHYDROLASE"/>
</dbReference>
<name>A0A0G3FL29_9ZZZZ</name>
<reference evidence="2" key="1">
    <citation type="submission" date="2014-12" db="EMBL/GenBank/DDBJ databases">
        <title>Investigation of esterase diversity in environmental metagenomes.</title>
        <authorList>
            <person name="Popovic A."/>
            <person name="Tchigvintsev A."/>
            <person name="Nocek B."/>
            <person name="Hajighasemi M."/>
            <person name="Brown G."/>
            <person name="Xu X."/>
            <person name="Li H."/>
            <person name="Glinos J."/>
            <person name="Yim V."/>
            <person name="Pelletier E."/>
            <person name="Chernikova T.N."/>
            <person name="Golyshina O.V."/>
            <person name="Tran H."/>
            <person name="Le Paslier D."/>
            <person name="Yakimov M.M."/>
            <person name="Savchenko A."/>
            <person name="Golyshin P.N."/>
            <person name="Yakunin A.F."/>
        </authorList>
    </citation>
    <scope>NUCLEOTIDE SEQUENCE</scope>
</reference>
<evidence type="ECO:0000259" key="1">
    <source>
        <dbReference type="Pfam" id="PF00561"/>
    </source>
</evidence>
<dbReference type="Pfam" id="PF00561">
    <property type="entry name" value="Abhydrolase_1"/>
    <property type="match status" value="1"/>
</dbReference>
<organism evidence="2">
    <name type="scientific">uncultured organism</name>
    <dbReference type="NCBI Taxonomy" id="155900"/>
    <lineage>
        <taxon>unclassified sequences</taxon>
        <taxon>environmental samples</taxon>
    </lineage>
</organism>
<dbReference type="EMBL" id="KP347765">
    <property type="protein sequence ID" value="AKJ87260.1"/>
    <property type="molecule type" value="Genomic_DNA"/>
</dbReference>
<protein>
    <recommendedName>
        <fullName evidence="1">AB hydrolase-1 domain-containing protein</fullName>
    </recommendedName>
</protein>
<sequence>MCMPKLQINDFNMYYQESGQGEPLFLIPGFSANHHMWDNIVPMLTDKFRVIQLDNRGSGLSDVPDEFFSIEQMADDIAMLAEHLHIKQAFFIGNSMGGAIVQALAANHPHLTKAIVLSNTFCKTDFRFHLYLEAAYKIQEEKALDTDDFNKLRLVWPFSEKFVKQNLSDLLELARQDLPFSLDGYQKQYEALNHFDSSSWASKITAPTLIMGGEDDLIVLPKRILALAKCIPHAKVHMFEDVGHLPSLEVPDVFIDLVRDFFG</sequence>
<evidence type="ECO:0000313" key="2">
    <source>
        <dbReference type="EMBL" id="AKJ87260.1"/>
    </source>
</evidence>
<dbReference type="InterPro" id="IPR000073">
    <property type="entry name" value="AB_hydrolase_1"/>
</dbReference>
<feature type="domain" description="AB hydrolase-1" evidence="1">
    <location>
        <begin position="23"/>
        <end position="249"/>
    </location>
</feature>
<dbReference type="AlphaFoldDB" id="A0A0G3FL29"/>
<dbReference type="Gene3D" id="3.40.50.1820">
    <property type="entry name" value="alpha/beta hydrolase"/>
    <property type="match status" value="1"/>
</dbReference>
<dbReference type="InterPro" id="IPR050266">
    <property type="entry name" value="AB_hydrolase_sf"/>
</dbReference>